<protein>
    <recommendedName>
        <fullName evidence="2">Enoyl reductase (ER) domain-containing protein</fullName>
    </recommendedName>
</protein>
<evidence type="ECO:0000259" key="2">
    <source>
        <dbReference type="SMART" id="SM00829"/>
    </source>
</evidence>
<sequence>MLQHYLLALKTTVLKYWLGEKSDIQPMSITLPETSLRIFLAERPSGHITSSTFASERIPLPTPSEGEVLVRVDYVSLDPAMRFWLDDVPSYIPPVQIGETMRAGGLATVVKGGKLYKEGDLITGFVGWSEYAVVQECMIRKITPTEGIKELDYLGPLGATGLTAYFGLLHVAQLKAGETLVVSAAAGAVGSVVCQIGKLKGARVIGLAGSEDKCAWLRKEIGVDHALNYKDKDFAKEFVDKVGYLDVFFDNVGGDILDLALTRLNQKARITVCGAISVQHVEEPKGPTNYAQLIIQRARMEGFVVFDFYQQFDEAVAEMSQWMREGSLKRKFHIEEGLEKCPEYLPLLYSGGNTGKLLVKVSKDCEF</sequence>
<dbReference type="GO" id="GO:0016628">
    <property type="term" value="F:oxidoreductase activity, acting on the CH-CH group of donors, NAD or NADP as acceptor"/>
    <property type="evidence" value="ECO:0007669"/>
    <property type="project" value="InterPro"/>
</dbReference>
<dbReference type="AlphaFoldDB" id="A0A067MJH2"/>
<accession>A0A067MJH2</accession>
<dbReference type="InterPro" id="IPR013149">
    <property type="entry name" value="ADH-like_C"/>
</dbReference>
<dbReference type="CDD" id="cd05288">
    <property type="entry name" value="PGDH"/>
    <property type="match status" value="1"/>
</dbReference>
<organism evidence="3 4">
    <name type="scientific">Botryobasidium botryosum (strain FD-172 SS1)</name>
    <dbReference type="NCBI Taxonomy" id="930990"/>
    <lineage>
        <taxon>Eukaryota</taxon>
        <taxon>Fungi</taxon>
        <taxon>Dikarya</taxon>
        <taxon>Basidiomycota</taxon>
        <taxon>Agaricomycotina</taxon>
        <taxon>Agaricomycetes</taxon>
        <taxon>Cantharellales</taxon>
        <taxon>Botryobasidiaceae</taxon>
        <taxon>Botryobasidium</taxon>
    </lineage>
</organism>
<dbReference type="InterPro" id="IPR041694">
    <property type="entry name" value="ADH_N_2"/>
</dbReference>
<dbReference type="InterPro" id="IPR045010">
    <property type="entry name" value="MDR_fam"/>
</dbReference>
<dbReference type="InterPro" id="IPR036291">
    <property type="entry name" value="NAD(P)-bd_dom_sf"/>
</dbReference>
<dbReference type="Pfam" id="PF16884">
    <property type="entry name" value="ADH_N_2"/>
    <property type="match status" value="1"/>
</dbReference>
<dbReference type="SMART" id="SM00829">
    <property type="entry name" value="PKS_ER"/>
    <property type="match status" value="1"/>
</dbReference>
<dbReference type="FunFam" id="3.40.50.720:FF:000121">
    <property type="entry name" value="Prostaglandin reductase 2"/>
    <property type="match status" value="1"/>
</dbReference>
<dbReference type="Pfam" id="PF00107">
    <property type="entry name" value="ADH_zinc_N"/>
    <property type="match status" value="1"/>
</dbReference>
<keyword evidence="4" id="KW-1185">Reference proteome</keyword>
<dbReference type="InParanoid" id="A0A067MJH2"/>
<evidence type="ECO:0000313" key="3">
    <source>
        <dbReference type="EMBL" id="KDQ15908.1"/>
    </source>
</evidence>
<dbReference type="InterPro" id="IPR020843">
    <property type="entry name" value="ER"/>
</dbReference>
<proteinExistence type="predicted"/>
<dbReference type="InterPro" id="IPR011032">
    <property type="entry name" value="GroES-like_sf"/>
</dbReference>
<dbReference type="EMBL" id="KL198030">
    <property type="protein sequence ID" value="KDQ15908.1"/>
    <property type="molecule type" value="Genomic_DNA"/>
</dbReference>
<dbReference type="SUPFAM" id="SSF50129">
    <property type="entry name" value="GroES-like"/>
    <property type="match status" value="1"/>
</dbReference>
<keyword evidence="1" id="KW-0560">Oxidoreductase</keyword>
<name>A0A067MJH2_BOTB1</name>
<dbReference type="Gene3D" id="3.90.180.10">
    <property type="entry name" value="Medium-chain alcohol dehydrogenases, catalytic domain"/>
    <property type="match status" value="1"/>
</dbReference>
<dbReference type="PANTHER" id="PTHR43205">
    <property type="entry name" value="PROSTAGLANDIN REDUCTASE"/>
    <property type="match status" value="1"/>
</dbReference>
<evidence type="ECO:0000256" key="1">
    <source>
        <dbReference type="ARBA" id="ARBA00023002"/>
    </source>
</evidence>
<evidence type="ECO:0000313" key="4">
    <source>
        <dbReference type="Proteomes" id="UP000027195"/>
    </source>
</evidence>
<dbReference type="SUPFAM" id="SSF51735">
    <property type="entry name" value="NAD(P)-binding Rossmann-fold domains"/>
    <property type="match status" value="1"/>
</dbReference>
<dbReference type="PANTHER" id="PTHR43205:SF42">
    <property type="entry name" value="ALCOHOL DEHYDROGENASE, ZINC-CONTAINING (AFU_ORTHOLOGUE AFUA_7G04530)"/>
    <property type="match status" value="1"/>
</dbReference>
<reference evidence="4" key="1">
    <citation type="journal article" date="2014" name="Proc. Natl. Acad. Sci. U.S.A.">
        <title>Extensive sampling of basidiomycete genomes demonstrates inadequacy of the white-rot/brown-rot paradigm for wood decay fungi.</title>
        <authorList>
            <person name="Riley R."/>
            <person name="Salamov A.A."/>
            <person name="Brown D.W."/>
            <person name="Nagy L.G."/>
            <person name="Floudas D."/>
            <person name="Held B.W."/>
            <person name="Levasseur A."/>
            <person name="Lombard V."/>
            <person name="Morin E."/>
            <person name="Otillar R."/>
            <person name="Lindquist E.A."/>
            <person name="Sun H."/>
            <person name="LaButti K.M."/>
            <person name="Schmutz J."/>
            <person name="Jabbour D."/>
            <person name="Luo H."/>
            <person name="Baker S.E."/>
            <person name="Pisabarro A.G."/>
            <person name="Walton J.D."/>
            <person name="Blanchette R.A."/>
            <person name="Henrissat B."/>
            <person name="Martin F."/>
            <person name="Cullen D."/>
            <person name="Hibbett D.S."/>
            <person name="Grigoriev I.V."/>
        </authorList>
    </citation>
    <scope>NUCLEOTIDE SEQUENCE [LARGE SCALE GENOMIC DNA]</scope>
    <source>
        <strain evidence="4">FD-172 SS1</strain>
    </source>
</reference>
<dbReference type="HOGENOM" id="CLU_026673_29_2_1"/>
<feature type="domain" description="Enoyl reductase (ER)" evidence="2">
    <location>
        <begin position="46"/>
        <end position="359"/>
    </location>
</feature>
<dbReference type="OrthoDB" id="809632at2759"/>
<dbReference type="Proteomes" id="UP000027195">
    <property type="component" value="Unassembled WGS sequence"/>
</dbReference>
<dbReference type="Gene3D" id="3.40.50.720">
    <property type="entry name" value="NAD(P)-binding Rossmann-like Domain"/>
    <property type="match status" value="1"/>
</dbReference>
<gene>
    <name evidence="3" type="ORF">BOTBODRAFT_130652</name>
</gene>